<evidence type="ECO:0000259" key="1">
    <source>
        <dbReference type="Pfam" id="PF13185"/>
    </source>
</evidence>
<dbReference type="Gene3D" id="3.30.450.40">
    <property type="match status" value="1"/>
</dbReference>
<dbReference type="Pfam" id="PF13185">
    <property type="entry name" value="GAF_2"/>
    <property type="match status" value="1"/>
</dbReference>
<gene>
    <name evidence="2" type="ORF">A2Y64_00175</name>
</gene>
<dbReference type="InterPro" id="IPR003018">
    <property type="entry name" value="GAF"/>
</dbReference>
<evidence type="ECO:0000313" key="2">
    <source>
        <dbReference type="EMBL" id="OGD79456.1"/>
    </source>
</evidence>
<name>A0A1F5FIL9_9BACT</name>
<proteinExistence type="predicted"/>
<dbReference type="SUPFAM" id="SSF55781">
    <property type="entry name" value="GAF domain-like"/>
    <property type="match status" value="1"/>
</dbReference>
<feature type="domain" description="GAF" evidence="1">
    <location>
        <begin position="24"/>
        <end position="150"/>
    </location>
</feature>
<dbReference type="Proteomes" id="UP000177187">
    <property type="component" value="Unassembled WGS sequence"/>
</dbReference>
<evidence type="ECO:0000313" key="3">
    <source>
        <dbReference type="Proteomes" id="UP000177187"/>
    </source>
</evidence>
<comment type="caution">
    <text evidence="2">The sequence shown here is derived from an EMBL/GenBank/DDBJ whole genome shotgun (WGS) entry which is preliminary data.</text>
</comment>
<accession>A0A1F5FIL9</accession>
<dbReference type="AlphaFoldDB" id="A0A1F5FIL9"/>
<dbReference type="STRING" id="1817816.A2Y64_00175"/>
<dbReference type="InterPro" id="IPR029016">
    <property type="entry name" value="GAF-like_dom_sf"/>
</dbReference>
<dbReference type="EMBL" id="MFAF01000010">
    <property type="protein sequence ID" value="OGD79456.1"/>
    <property type="molecule type" value="Genomic_DNA"/>
</dbReference>
<organism evidence="2 3">
    <name type="scientific">Candidatus Coatesbacteria bacterium RBG_13_66_14</name>
    <dbReference type="NCBI Taxonomy" id="1817816"/>
    <lineage>
        <taxon>Bacteria</taxon>
        <taxon>Candidatus Coatesiibacteriota</taxon>
    </lineage>
</organism>
<protein>
    <recommendedName>
        <fullName evidence="1">GAF domain-containing protein</fullName>
    </recommendedName>
</protein>
<sequence>MDWNPRTIIEEVRRIVGGSGADDEKLQRVCDLLAERVPHYDWVGFYLVNPEKERELVLGPYTGAATEHTRIPFGRGVCGRAAAQRRTVVVGDVTREDNYLACSAATKAEIVTPVFHSGAMVGQIDIDSHTTDPFTPRDRELLDALRPLVAPLLHP</sequence>
<reference evidence="2 3" key="1">
    <citation type="journal article" date="2016" name="Nat. Commun.">
        <title>Thousands of microbial genomes shed light on interconnected biogeochemical processes in an aquifer system.</title>
        <authorList>
            <person name="Anantharaman K."/>
            <person name="Brown C.T."/>
            <person name="Hug L.A."/>
            <person name="Sharon I."/>
            <person name="Castelle C.J."/>
            <person name="Probst A.J."/>
            <person name="Thomas B.C."/>
            <person name="Singh A."/>
            <person name="Wilkins M.J."/>
            <person name="Karaoz U."/>
            <person name="Brodie E.L."/>
            <person name="Williams K.H."/>
            <person name="Hubbard S.S."/>
            <person name="Banfield J.F."/>
        </authorList>
    </citation>
    <scope>NUCLEOTIDE SEQUENCE [LARGE SCALE GENOMIC DNA]</scope>
</reference>